<evidence type="ECO:0000259" key="3">
    <source>
        <dbReference type="PROSITE" id="PS50111"/>
    </source>
</evidence>
<organism evidence="6 7">
    <name type="scientific">Paragemmobacter ruber</name>
    <dbReference type="NCBI Taxonomy" id="1985673"/>
    <lineage>
        <taxon>Bacteria</taxon>
        <taxon>Pseudomonadati</taxon>
        <taxon>Pseudomonadota</taxon>
        <taxon>Alphaproteobacteria</taxon>
        <taxon>Rhodobacterales</taxon>
        <taxon>Paracoccaceae</taxon>
        <taxon>Paragemmobacter</taxon>
    </lineage>
</organism>
<dbReference type="PROSITE" id="PS50112">
    <property type="entry name" value="PAS"/>
    <property type="match status" value="2"/>
</dbReference>
<gene>
    <name evidence="6" type="ORF">GU920_05975</name>
</gene>
<dbReference type="NCBIfam" id="TIGR00229">
    <property type="entry name" value="sensory_box"/>
    <property type="match status" value="2"/>
</dbReference>
<proteinExistence type="predicted"/>
<dbReference type="Pfam" id="PF00015">
    <property type="entry name" value="MCPsignal"/>
    <property type="match status" value="1"/>
</dbReference>
<evidence type="ECO:0000313" key="7">
    <source>
        <dbReference type="Proteomes" id="UP001517376"/>
    </source>
</evidence>
<feature type="domain" description="Methyl-accepting transducer" evidence="3">
    <location>
        <begin position="267"/>
        <end position="343"/>
    </location>
</feature>
<feature type="domain" description="PAS" evidence="4">
    <location>
        <begin position="10"/>
        <end position="56"/>
    </location>
</feature>
<evidence type="ECO:0000259" key="5">
    <source>
        <dbReference type="PROSITE" id="PS50113"/>
    </source>
</evidence>
<sequence>MLDSGTNLDRSINLRLVLDQAIDAAILIDQNNSIIFFNAAARRLWGYEDHEVLGRNVKMLIPAEMRGNHDAWVDRHRRTQQNRIVGSSREVQLERKDGRKVWVSLSLSQVMGEDGSRNYAAFVRDVTEDRRNREAIRQTLEHTMDAVVTIDARNCITFFNAAAERLWGYGAAEVIGKNVKMLVPPEMRGNHDGFVDHHRKTGENRLVGSTREVPIHRKDGSVASAILLLSAFTQDDGSRLYTAFLKDITLQKQIVGQTTDVLRTLLRNVTEFNQRIGTIAQMTNLLSLNASIEAARAGDAGRGFAIVAQEIRTLANQVSAITAEIEGLTANGSKSVENLVNQI</sequence>
<dbReference type="SMART" id="SM00086">
    <property type="entry name" value="PAC"/>
    <property type="match status" value="2"/>
</dbReference>
<dbReference type="PANTHER" id="PTHR32089">
    <property type="entry name" value="METHYL-ACCEPTING CHEMOTAXIS PROTEIN MCPB"/>
    <property type="match status" value="1"/>
</dbReference>
<dbReference type="PROSITE" id="PS50111">
    <property type="entry name" value="CHEMOTAXIS_TRANSDUC_2"/>
    <property type="match status" value="1"/>
</dbReference>
<dbReference type="PROSITE" id="PS50113">
    <property type="entry name" value="PAC"/>
    <property type="match status" value="1"/>
</dbReference>
<comment type="caution">
    <text evidence="6">The sequence shown here is derived from an EMBL/GenBank/DDBJ whole genome shotgun (WGS) entry which is preliminary data.</text>
</comment>
<feature type="domain" description="PAS" evidence="4">
    <location>
        <begin position="132"/>
        <end position="186"/>
    </location>
</feature>
<evidence type="ECO:0000256" key="2">
    <source>
        <dbReference type="PROSITE-ProRule" id="PRU00284"/>
    </source>
</evidence>
<dbReference type="InterPro" id="IPR000700">
    <property type="entry name" value="PAS-assoc_C"/>
</dbReference>
<dbReference type="Gene3D" id="6.10.250.3200">
    <property type="match status" value="1"/>
</dbReference>
<accession>A0ABW9Y3I2</accession>
<dbReference type="InterPro" id="IPR000014">
    <property type="entry name" value="PAS"/>
</dbReference>
<evidence type="ECO:0000256" key="1">
    <source>
        <dbReference type="ARBA" id="ARBA00023224"/>
    </source>
</evidence>
<evidence type="ECO:0000313" key="6">
    <source>
        <dbReference type="EMBL" id="NBE07075.1"/>
    </source>
</evidence>
<feature type="domain" description="PAC" evidence="5">
    <location>
        <begin position="87"/>
        <end position="138"/>
    </location>
</feature>
<dbReference type="CDD" id="cd00130">
    <property type="entry name" value="PAS"/>
    <property type="match status" value="2"/>
</dbReference>
<evidence type="ECO:0000259" key="4">
    <source>
        <dbReference type="PROSITE" id="PS50112"/>
    </source>
</evidence>
<dbReference type="SUPFAM" id="SSF55785">
    <property type="entry name" value="PYP-like sensor domain (PAS domain)"/>
    <property type="match status" value="2"/>
</dbReference>
<dbReference type="SUPFAM" id="SSF58104">
    <property type="entry name" value="Methyl-accepting chemotaxis protein (MCP) signaling domain"/>
    <property type="match status" value="1"/>
</dbReference>
<keyword evidence="7" id="KW-1185">Reference proteome</keyword>
<dbReference type="InterPro" id="IPR001610">
    <property type="entry name" value="PAC"/>
</dbReference>
<dbReference type="Proteomes" id="UP001517376">
    <property type="component" value="Unassembled WGS sequence"/>
</dbReference>
<dbReference type="Pfam" id="PF00989">
    <property type="entry name" value="PAS"/>
    <property type="match status" value="1"/>
</dbReference>
<keyword evidence="1 2" id="KW-0807">Transducer</keyword>
<dbReference type="Gene3D" id="3.30.450.20">
    <property type="entry name" value="PAS domain"/>
    <property type="match status" value="2"/>
</dbReference>
<dbReference type="Pfam" id="PF13426">
    <property type="entry name" value="PAS_9"/>
    <property type="match status" value="1"/>
</dbReference>
<dbReference type="RefSeq" id="WP_161766020.1">
    <property type="nucleotide sequence ID" value="NZ_JAAATW010000001.1"/>
</dbReference>
<dbReference type="PANTHER" id="PTHR32089:SF112">
    <property type="entry name" value="LYSOZYME-LIKE PROTEIN-RELATED"/>
    <property type="match status" value="1"/>
</dbReference>
<name>A0ABW9Y3I2_9RHOB</name>
<dbReference type="InterPro" id="IPR004089">
    <property type="entry name" value="MCPsignal_dom"/>
</dbReference>
<dbReference type="InterPro" id="IPR035965">
    <property type="entry name" value="PAS-like_dom_sf"/>
</dbReference>
<reference evidence="7" key="1">
    <citation type="submission" date="2020-01" db="EMBL/GenBank/DDBJ databases">
        <title>Sphingomonas sp. strain CSW-10.</title>
        <authorList>
            <person name="Chen W.-M."/>
        </authorList>
    </citation>
    <scope>NUCLEOTIDE SEQUENCE [LARGE SCALE GENOMIC DNA]</scope>
    <source>
        <strain evidence="7">CCP-1</strain>
    </source>
</reference>
<dbReference type="InterPro" id="IPR013767">
    <property type="entry name" value="PAS_fold"/>
</dbReference>
<protein>
    <submittedName>
        <fullName evidence="6">PAS domain S-box protein</fullName>
    </submittedName>
</protein>
<dbReference type="EMBL" id="JAAATW010000001">
    <property type="protein sequence ID" value="NBE07075.1"/>
    <property type="molecule type" value="Genomic_DNA"/>
</dbReference>
<dbReference type="SMART" id="SM00091">
    <property type="entry name" value="PAS"/>
    <property type="match status" value="2"/>
</dbReference>